<keyword evidence="2" id="KW-1185">Reference proteome</keyword>
<dbReference type="InterPro" id="IPR050627">
    <property type="entry name" value="Nitroreductase/BluB"/>
</dbReference>
<dbReference type="Proteomes" id="UP000540412">
    <property type="component" value="Unassembled WGS sequence"/>
</dbReference>
<gene>
    <name evidence="1" type="ORF">BJY24_005626</name>
</gene>
<dbReference type="PANTHER" id="PTHR23026:SF123">
    <property type="entry name" value="NAD(P)H NITROREDUCTASE RV3131-RELATED"/>
    <property type="match status" value="1"/>
</dbReference>
<reference evidence="1 2" key="1">
    <citation type="submission" date="2020-08" db="EMBL/GenBank/DDBJ databases">
        <title>Sequencing the genomes of 1000 actinobacteria strains.</title>
        <authorList>
            <person name="Klenk H.-P."/>
        </authorList>
    </citation>
    <scope>NUCLEOTIDE SEQUENCE [LARGE SCALE GENOMIC DNA]</scope>
    <source>
        <strain evidence="1 2">DSM 43582</strain>
    </source>
</reference>
<organism evidence="1 2">
    <name type="scientific">Nocardia transvalensis</name>
    <dbReference type="NCBI Taxonomy" id="37333"/>
    <lineage>
        <taxon>Bacteria</taxon>
        <taxon>Bacillati</taxon>
        <taxon>Actinomycetota</taxon>
        <taxon>Actinomycetes</taxon>
        <taxon>Mycobacteriales</taxon>
        <taxon>Nocardiaceae</taxon>
        <taxon>Nocardia</taxon>
    </lineage>
</organism>
<dbReference type="InterPro" id="IPR000415">
    <property type="entry name" value="Nitroreductase-like"/>
</dbReference>
<evidence type="ECO:0000313" key="1">
    <source>
        <dbReference type="EMBL" id="MBB5916714.1"/>
    </source>
</evidence>
<comment type="caution">
    <text evidence="1">The sequence shown here is derived from an EMBL/GenBank/DDBJ whole genome shotgun (WGS) entry which is preliminary data.</text>
</comment>
<dbReference type="Gene3D" id="3.40.109.10">
    <property type="entry name" value="NADH Oxidase"/>
    <property type="match status" value="1"/>
</dbReference>
<sequence>MLSLAVRAPSVHNSQPWLWRVGDTTVHLYADTGRHLPHTDPDQRDLLLSCGAALHHLQVAARASGWETVIHRLPDPAQPEHLAAIEFRPGAVNSEAERQARAVTARRSDRRRYTSWEVPAAYIAAMTAAGAAHGTVVFDVVDDERRAHLLRAFEQSAWVHARDFAYGAELAQWSGRHATAEGVLARSAVASADATVRPFSNPGLPQTAVRDIDATDRMLVLSTTGDDRVSRVRAGEAAGAVLVTATAFGLASCPLSEPLEVHGTRDRIRTDVLDDSGCPQLIIRIGWVAPSGDPVPVSPRRPLEEVVRSL</sequence>
<dbReference type="PANTHER" id="PTHR23026">
    <property type="entry name" value="NADPH NITROREDUCTASE"/>
    <property type="match status" value="1"/>
</dbReference>
<dbReference type="GO" id="GO:0016491">
    <property type="term" value="F:oxidoreductase activity"/>
    <property type="evidence" value="ECO:0007669"/>
    <property type="project" value="InterPro"/>
</dbReference>
<dbReference type="SUPFAM" id="SSF55469">
    <property type="entry name" value="FMN-dependent nitroreductase-like"/>
    <property type="match status" value="2"/>
</dbReference>
<dbReference type="EMBL" id="JACHIT010000002">
    <property type="protein sequence ID" value="MBB5916714.1"/>
    <property type="molecule type" value="Genomic_DNA"/>
</dbReference>
<proteinExistence type="predicted"/>
<dbReference type="RefSeq" id="WP_246461642.1">
    <property type="nucleotide sequence ID" value="NZ_JACHIT010000002.1"/>
</dbReference>
<dbReference type="AlphaFoldDB" id="A0A7W9UKP6"/>
<evidence type="ECO:0000313" key="2">
    <source>
        <dbReference type="Proteomes" id="UP000540412"/>
    </source>
</evidence>
<accession>A0A7W9UKP6</accession>
<dbReference type="NCBIfam" id="NF047509">
    <property type="entry name" value="Rv3131_FMN_oxido"/>
    <property type="match status" value="1"/>
</dbReference>
<name>A0A7W9UKP6_9NOCA</name>
<protein>
    <submittedName>
        <fullName evidence="1">Nitroreductase</fullName>
    </submittedName>
</protein>